<dbReference type="AlphaFoldDB" id="A0A515ETB6"/>
<dbReference type="EMBL" id="CP036282">
    <property type="protein sequence ID" value="QDL55902.1"/>
    <property type="molecule type" value="Genomic_DNA"/>
</dbReference>
<sequence>MKRIYVAGPMTGLPDFNYPAFNAASERLRALGFEVENPAENPEPHCGSWLGYMRMAIRQLSQCDGVALLPGWQKSRGARIEHQLAQQLGLTVVPESTILHGPEVCDA</sequence>
<dbReference type="RefSeq" id="WP_142813054.1">
    <property type="nucleotide sequence ID" value="NZ_CP036282.1"/>
</dbReference>
<dbReference type="Pfam" id="PF14359">
    <property type="entry name" value="DUF4406"/>
    <property type="match status" value="1"/>
</dbReference>
<organism evidence="1 2">
    <name type="scientific">Rhodoferax aquaticus</name>
    <dbReference type="NCBI Taxonomy" id="2527691"/>
    <lineage>
        <taxon>Bacteria</taxon>
        <taxon>Pseudomonadati</taxon>
        <taxon>Pseudomonadota</taxon>
        <taxon>Betaproteobacteria</taxon>
        <taxon>Burkholderiales</taxon>
        <taxon>Comamonadaceae</taxon>
        <taxon>Rhodoferax</taxon>
    </lineage>
</organism>
<reference evidence="2" key="2">
    <citation type="journal article" date="2020" name="Int. J. Syst. Evol. Microbiol.">
        <title>Genomic insights into a novel species Rhodoferax aquaticus sp. nov., isolated from freshwater.</title>
        <authorList>
            <person name="Li T."/>
            <person name="Zhuo Y."/>
            <person name="Jin C.Z."/>
            <person name="Wu X."/>
            <person name="Ko S.R."/>
            <person name="Jin F.J."/>
            <person name="Ahn C.Y."/>
            <person name="Oh H.M."/>
            <person name="Lee H.G."/>
            <person name="Jin L."/>
        </authorList>
    </citation>
    <scope>NUCLEOTIDE SEQUENCE [LARGE SCALE GENOMIC DNA]</scope>
    <source>
        <strain evidence="2">Gr-4</strain>
    </source>
</reference>
<dbReference type="InterPro" id="IPR025518">
    <property type="entry name" value="DUF4406"/>
</dbReference>
<evidence type="ECO:0000313" key="2">
    <source>
        <dbReference type="Proteomes" id="UP000317365"/>
    </source>
</evidence>
<reference evidence="2" key="1">
    <citation type="submission" date="2019-02" db="EMBL/GenBank/DDBJ databases">
        <title>Complete genome sequence of Rhodoferax sp. Gr-4.</title>
        <authorList>
            <person name="Jin L."/>
        </authorList>
    </citation>
    <scope>NUCLEOTIDE SEQUENCE [LARGE SCALE GENOMIC DNA]</scope>
    <source>
        <strain evidence="2">Gr-4</strain>
    </source>
</reference>
<accession>A0A515ETB6</accession>
<dbReference type="SUPFAM" id="SSF52309">
    <property type="entry name" value="N-(deoxy)ribosyltransferase-like"/>
    <property type="match status" value="1"/>
</dbReference>
<protein>
    <submittedName>
        <fullName evidence="1">DUF4406 domain-containing protein</fullName>
    </submittedName>
</protein>
<name>A0A515ETB6_9BURK</name>
<dbReference type="Gene3D" id="3.40.50.10400">
    <property type="entry name" value="Hypothetical protein PA1492"/>
    <property type="match status" value="1"/>
</dbReference>
<gene>
    <name evidence="1" type="ORF">EXZ61_17930</name>
</gene>
<dbReference type="Proteomes" id="UP000317365">
    <property type="component" value="Chromosome"/>
</dbReference>
<evidence type="ECO:0000313" key="1">
    <source>
        <dbReference type="EMBL" id="QDL55902.1"/>
    </source>
</evidence>
<proteinExistence type="predicted"/>
<dbReference type="KEGG" id="rhg:EXZ61_17930"/>
<keyword evidence="2" id="KW-1185">Reference proteome</keyword>